<proteinExistence type="predicted"/>
<comment type="caution">
    <text evidence="2">The sequence shown here is derived from an EMBL/GenBank/DDBJ whole genome shotgun (WGS) entry which is preliminary data.</text>
</comment>
<reference evidence="2" key="1">
    <citation type="submission" date="2020-09" db="EMBL/GenBank/DDBJ databases">
        <title>Streptomyces canutascabiei sp. nov., which causes potato common scab and is distributed across the world.</title>
        <authorList>
            <person name="Nguyen H.P."/>
            <person name="Weisberg A.J."/>
            <person name="Chang J.H."/>
            <person name="Clarke C.R."/>
        </authorList>
    </citation>
    <scope>NUCLEOTIDE SEQUENCE</scope>
    <source>
        <strain evidence="2">ID-01-6.2a</strain>
    </source>
</reference>
<feature type="region of interest" description="Disordered" evidence="1">
    <location>
        <begin position="1"/>
        <end position="22"/>
    </location>
</feature>
<dbReference type="AlphaFoldDB" id="A0A927L3Z4"/>
<accession>A0A927L3Z4</accession>
<sequence>MQERTDQPAGQPTPTHDPRTCQPCATLRHPAQAQAGRALAKHLAEHPLPRQAAAQ</sequence>
<protein>
    <submittedName>
        <fullName evidence="2">Uncharacterized protein</fullName>
    </submittedName>
</protein>
<name>A0A927L3Z4_9ACTN</name>
<dbReference type="Proteomes" id="UP000661025">
    <property type="component" value="Unassembled WGS sequence"/>
</dbReference>
<organism evidence="2 3">
    <name type="scientific">Streptomyces caniscabiei</name>
    <dbReference type="NCBI Taxonomy" id="2746961"/>
    <lineage>
        <taxon>Bacteria</taxon>
        <taxon>Bacillati</taxon>
        <taxon>Actinomycetota</taxon>
        <taxon>Actinomycetes</taxon>
        <taxon>Kitasatosporales</taxon>
        <taxon>Streptomycetaceae</taxon>
        <taxon>Streptomyces</taxon>
    </lineage>
</organism>
<dbReference type="EMBL" id="JACYXT010000003">
    <property type="protein sequence ID" value="MBD9723474.1"/>
    <property type="molecule type" value="Genomic_DNA"/>
</dbReference>
<evidence type="ECO:0000313" key="2">
    <source>
        <dbReference type="EMBL" id="MBD9723474.1"/>
    </source>
</evidence>
<dbReference type="RefSeq" id="WP_192360362.1">
    <property type="nucleotide sequence ID" value="NZ_CP119182.1"/>
</dbReference>
<evidence type="ECO:0000256" key="1">
    <source>
        <dbReference type="SAM" id="MobiDB-lite"/>
    </source>
</evidence>
<gene>
    <name evidence="2" type="ORF">IHE70_09490</name>
</gene>
<evidence type="ECO:0000313" key="3">
    <source>
        <dbReference type="Proteomes" id="UP000661025"/>
    </source>
</evidence>
<dbReference type="GeneID" id="79933768"/>